<accession>A0A139ITP6</accession>
<keyword evidence="3" id="KW-0238">DNA-binding</keyword>
<dbReference type="Gene3D" id="1.10.10.60">
    <property type="entry name" value="Homeodomain-like"/>
    <property type="match status" value="2"/>
</dbReference>
<reference evidence="8 9" key="1">
    <citation type="submission" date="2015-07" db="EMBL/GenBank/DDBJ databases">
        <title>Comparative genomics of the Sigatoka disease complex on banana suggests a link between parallel evolutionary changes in Pseudocercospora fijiensis and Pseudocercospora eumusae and increased virulence on the banana host.</title>
        <authorList>
            <person name="Chang T.-C."/>
            <person name="Salvucci A."/>
            <person name="Crous P.W."/>
            <person name="Stergiopoulos I."/>
        </authorList>
    </citation>
    <scope>NUCLEOTIDE SEQUENCE [LARGE SCALE GENOMIC DNA]</scope>
    <source>
        <strain evidence="8 9">CBS 116634</strain>
    </source>
</reference>
<gene>
    <name evidence="8" type="ORF">AC579_9588</name>
</gene>
<protein>
    <submittedName>
        <fullName evidence="8">Uncharacterized protein</fullName>
    </submittedName>
</protein>
<organism evidence="8 9">
    <name type="scientific">Pseudocercospora musae</name>
    <dbReference type="NCBI Taxonomy" id="113226"/>
    <lineage>
        <taxon>Eukaryota</taxon>
        <taxon>Fungi</taxon>
        <taxon>Dikarya</taxon>
        <taxon>Ascomycota</taxon>
        <taxon>Pezizomycotina</taxon>
        <taxon>Dothideomycetes</taxon>
        <taxon>Dothideomycetidae</taxon>
        <taxon>Mycosphaerellales</taxon>
        <taxon>Mycosphaerellaceae</taxon>
        <taxon>Pseudocercospora</taxon>
    </lineage>
</organism>
<dbReference type="CDD" id="cd00167">
    <property type="entry name" value="SANT"/>
    <property type="match status" value="2"/>
</dbReference>
<dbReference type="AlphaFoldDB" id="A0A139ITP6"/>
<evidence type="ECO:0000256" key="3">
    <source>
        <dbReference type="ARBA" id="ARBA00023125"/>
    </source>
</evidence>
<dbReference type="GO" id="GO:1901002">
    <property type="term" value="P:positive regulation of response to salt stress"/>
    <property type="evidence" value="ECO:0007669"/>
    <property type="project" value="UniProtKB-ARBA"/>
</dbReference>
<feature type="region of interest" description="Disordered" evidence="5">
    <location>
        <begin position="383"/>
        <end position="412"/>
    </location>
</feature>
<keyword evidence="4" id="KW-0539">Nucleus</keyword>
<dbReference type="GO" id="GO:0005634">
    <property type="term" value="C:nucleus"/>
    <property type="evidence" value="ECO:0007669"/>
    <property type="project" value="UniProtKB-SubCell"/>
</dbReference>
<dbReference type="GO" id="GO:0045944">
    <property type="term" value="P:positive regulation of transcription by RNA polymerase II"/>
    <property type="evidence" value="ECO:0007669"/>
    <property type="project" value="TreeGrafter"/>
</dbReference>
<dbReference type="PANTHER" id="PTHR45614">
    <property type="entry name" value="MYB PROTEIN-RELATED"/>
    <property type="match status" value="1"/>
</dbReference>
<feature type="domain" description="HTH myb-type" evidence="7">
    <location>
        <begin position="157"/>
        <end position="207"/>
    </location>
</feature>
<evidence type="ECO:0000313" key="9">
    <source>
        <dbReference type="Proteomes" id="UP000073492"/>
    </source>
</evidence>
<dbReference type="GO" id="GO:0000981">
    <property type="term" value="F:DNA-binding transcription factor activity, RNA polymerase II-specific"/>
    <property type="evidence" value="ECO:0007669"/>
    <property type="project" value="TreeGrafter"/>
</dbReference>
<dbReference type="PROSITE" id="PS50090">
    <property type="entry name" value="MYB_LIKE"/>
    <property type="match status" value="2"/>
</dbReference>
<dbReference type="GO" id="GO:1902584">
    <property type="term" value="P:positive regulation of response to water deprivation"/>
    <property type="evidence" value="ECO:0007669"/>
    <property type="project" value="UniProtKB-ARBA"/>
</dbReference>
<dbReference type="GO" id="GO:2000037">
    <property type="term" value="P:regulation of stomatal complex patterning"/>
    <property type="evidence" value="ECO:0007669"/>
    <property type="project" value="UniProtKB-ARBA"/>
</dbReference>
<evidence type="ECO:0000256" key="4">
    <source>
        <dbReference type="ARBA" id="ARBA00023242"/>
    </source>
</evidence>
<feature type="domain" description="Myb-like" evidence="6">
    <location>
        <begin position="153"/>
        <end position="203"/>
    </location>
</feature>
<dbReference type="SMART" id="SM00717">
    <property type="entry name" value="SANT"/>
    <property type="match status" value="2"/>
</dbReference>
<dbReference type="OrthoDB" id="2143914at2759"/>
<dbReference type="Proteomes" id="UP000073492">
    <property type="component" value="Unassembled WGS sequence"/>
</dbReference>
<feature type="domain" description="Myb-like" evidence="6">
    <location>
        <begin position="101"/>
        <end position="152"/>
    </location>
</feature>
<feature type="region of interest" description="Disordered" evidence="5">
    <location>
        <begin position="309"/>
        <end position="342"/>
    </location>
</feature>
<comment type="subcellular location">
    <subcellularLocation>
        <location evidence="1">Nucleus</location>
    </subcellularLocation>
</comment>
<sequence length="494" mass="56022">MLSEERKPNQQIKLNSNYLAAFTTSLCLIQPWKRSQIIRHRLYIFSNLDPSRFLRPSTSPRFTLNAICRNTTAPSCRITVTVVQVSQRSPSNLPCLSAAIMPQHKRGPWSQTEDQMLLHLVQVHGAHNWVRISTTIQTRSPKQCRERYHQNLKPNLNHDPITPEEGILIEQMVAEMGKRWAEIARRLRGRSDNAVKNWWNGGMNRRRRNQQQRRAEYEIRHQQSTHTHTQIQSLPPPPPPPMQQPLPNGWNPPHMMPTQYFAQQMYPHAHPPHQLSFPQNMASFGRMVEQPLPSPSAFSNMSADGAPSLVSDCSSMSARSPRHGPAGIELPPLAGAREDRRRSSAPMLRLGVPGTFVQDTDFTIQGIPMDHYHDLRKHTPMLQEPFMPQPQSLPTPTAFLPSQPRQPSPLSQTHLTQNYSMQAPQVQRRHTAYPIAQQLPTTPMNGLPGGNNRIQTHDRKTHLAIDSRMATPIPSAPSPDGSPKDKMSLSNLTH</sequence>
<dbReference type="SUPFAM" id="SSF46689">
    <property type="entry name" value="Homeodomain-like"/>
    <property type="match status" value="1"/>
</dbReference>
<feature type="compositionally biased region" description="Low complexity" evidence="5">
    <location>
        <begin position="400"/>
        <end position="412"/>
    </location>
</feature>
<evidence type="ECO:0000256" key="5">
    <source>
        <dbReference type="SAM" id="MobiDB-lite"/>
    </source>
</evidence>
<dbReference type="GO" id="GO:0050891">
    <property type="term" value="P:multicellular organismal-level water homeostasis"/>
    <property type="evidence" value="ECO:0007669"/>
    <property type="project" value="UniProtKB-ARBA"/>
</dbReference>
<dbReference type="Pfam" id="PF00249">
    <property type="entry name" value="Myb_DNA-binding"/>
    <property type="match status" value="2"/>
</dbReference>
<evidence type="ECO:0000259" key="6">
    <source>
        <dbReference type="PROSITE" id="PS50090"/>
    </source>
</evidence>
<dbReference type="GO" id="GO:0000978">
    <property type="term" value="F:RNA polymerase II cis-regulatory region sequence-specific DNA binding"/>
    <property type="evidence" value="ECO:0007669"/>
    <property type="project" value="TreeGrafter"/>
</dbReference>
<keyword evidence="2" id="KW-0677">Repeat</keyword>
<dbReference type="InterPro" id="IPR017930">
    <property type="entry name" value="Myb_dom"/>
</dbReference>
<feature type="compositionally biased region" description="Pro residues" evidence="5">
    <location>
        <begin position="234"/>
        <end position="244"/>
    </location>
</feature>
<feature type="region of interest" description="Disordered" evidence="5">
    <location>
        <begin position="199"/>
        <end position="244"/>
    </location>
</feature>
<feature type="domain" description="HTH myb-type" evidence="7">
    <location>
        <begin position="101"/>
        <end position="156"/>
    </location>
</feature>
<dbReference type="InterPro" id="IPR050560">
    <property type="entry name" value="MYB_TF"/>
</dbReference>
<dbReference type="GO" id="GO:0033993">
    <property type="term" value="P:response to lipid"/>
    <property type="evidence" value="ECO:0007669"/>
    <property type="project" value="UniProtKB-ARBA"/>
</dbReference>
<evidence type="ECO:0000256" key="1">
    <source>
        <dbReference type="ARBA" id="ARBA00004123"/>
    </source>
</evidence>
<comment type="caution">
    <text evidence="8">The sequence shown here is derived from an EMBL/GenBank/DDBJ whole genome shotgun (WGS) entry which is preliminary data.</text>
</comment>
<dbReference type="GO" id="GO:0032875">
    <property type="term" value="P:regulation of DNA endoreduplication"/>
    <property type="evidence" value="ECO:0007669"/>
    <property type="project" value="UniProtKB-ARBA"/>
</dbReference>
<dbReference type="GO" id="GO:0000278">
    <property type="term" value="P:mitotic cell cycle"/>
    <property type="evidence" value="ECO:0007669"/>
    <property type="project" value="TreeGrafter"/>
</dbReference>
<dbReference type="InterPro" id="IPR009057">
    <property type="entry name" value="Homeodomain-like_sf"/>
</dbReference>
<dbReference type="FunFam" id="1.10.10.60:FF:000355">
    <property type="entry name" value="Transcription factor MYB124"/>
    <property type="match status" value="1"/>
</dbReference>
<evidence type="ECO:0000313" key="8">
    <source>
        <dbReference type="EMBL" id="KXT17964.1"/>
    </source>
</evidence>
<proteinExistence type="predicted"/>
<dbReference type="PROSITE" id="PS51294">
    <property type="entry name" value="HTH_MYB"/>
    <property type="match status" value="2"/>
</dbReference>
<dbReference type="PANTHER" id="PTHR45614:SF25">
    <property type="entry name" value="MYB PROTEIN"/>
    <property type="match status" value="1"/>
</dbReference>
<evidence type="ECO:0000256" key="2">
    <source>
        <dbReference type="ARBA" id="ARBA00022737"/>
    </source>
</evidence>
<feature type="region of interest" description="Disordered" evidence="5">
    <location>
        <begin position="462"/>
        <end position="494"/>
    </location>
</feature>
<dbReference type="InterPro" id="IPR001005">
    <property type="entry name" value="SANT/Myb"/>
</dbReference>
<evidence type="ECO:0000259" key="7">
    <source>
        <dbReference type="PROSITE" id="PS51294"/>
    </source>
</evidence>
<keyword evidence="9" id="KW-1185">Reference proteome</keyword>
<name>A0A139ITP6_9PEZI</name>
<dbReference type="STRING" id="113226.A0A139ITP6"/>
<dbReference type="GO" id="GO:1902806">
    <property type="term" value="P:regulation of cell cycle G1/S phase transition"/>
    <property type="evidence" value="ECO:0007669"/>
    <property type="project" value="UniProtKB-ARBA"/>
</dbReference>
<dbReference type="EMBL" id="LFZO01000012">
    <property type="protein sequence ID" value="KXT17964.1"/>
    <property type="molecule type" value="Genomic_DNA"/>
</dbReference>